<sequence length="117" mass="13360">MTEKETLVIAAKAADDKKAENIIALNMKGISLVADYFLICHGNSDKQVQAIAREMKAKAEENQIHVKRMEGFEEARWILVDMGDVIAHVFHKDERSYYNLERLWGDAPIEDIQSEIV</sequence>
<dbReference type="Gene3D" id="3.30.460.10">
    <property type="entry name" value="Beta Polymerase, domain 2"/>
    <property type="match status" value="1"/>
</dbReference>
<name>A0ABS2DLG5_9BACI</name>
<evidence type="ECO:0000256" key="2">
    <source>
        <dbReference type="HAMAP-Rule" id="MF_01477"/>
    </source>
</evidence>
<comment type="caution">
    <text evidence="3">The sequence shown here is derived from an EMBL/GenBank/DDBJ whole genome shotgun (WGS) entry which is preliminary data.</text>
</comment>
<keyword evidence="4" id="KW-1185">Reference proteome</keyword>
<dbReference type="SUPFAM" id="SSF81301">
    <property type="entry name" value="Nucleotidyltransferase"/>
    <property type="match status" value="1"/>
</dbReference>
<comment type="subunit">
    <text evidence="2">Interacts with ribosomal protein uL14 (rplN).</text>
</comment>
<dbReference type="InterPro" id="IPR004394">
    <property type="entry name" value="Iojap/RsfS/C7orf30"/>
</dbReference>
<dbReference type="RefSeq" id="WP_204204599.1">
    <property type="nucleotide sequence ID" value="NZ_JAFELM010000042.1"/>
</dbReference>
<dbReference type="NCBIfam" id="TIGR00090">
    <property type="entry name" value="rsfS_iojap_ybeB"/>
    <property type="match status" value="1"/>
</dbReference>
<gene>
    <name evidence="2 3" type="primary">rsfS</name>
    <name evidence="3" type="ORF">JR050_16315</name>
</gene>
<evidence type="ECO:0000313" key="4">
    <source>
        <dbReference type="Proteomes" id="UP001518925"/>
    </source>
</evidence>
<comment type="similarity">
    <text evidence="1 2">Belongs to the Iojap/RsfS family.</text>
</comment>
<evidence type="ECO:0000313" key="3">
    <source>
        <dbReference type="EMBL" id="MBM6619227.1"/>
    </source>
</evidence>
<dbReference type="Proteomes" id="UP001518925">
    <property type="component" value="Unassembled WGS sequence"/>
</dbReference>
<dbReference type="HAMAP" id="MF_01477">
    <property type="entry name" value="Iojap_RsfS"/>
    <property type="match status" value="1"/>
</dbReference>
<keyword evidence="2" id="KW-0810">Translation regulation</keyword>
<dbReference type="EMBL" id="JAFELM010000042">
    <property type="protein sequence ID" value="MBM6619227.1"/>
    <property type="molecule type" value="Genomic_DNA"/>
</dbReference>
<dbReference type="PANTHER" id="PTHR21043">
    <property type="entry name" value="IOJAP SUPERFAMILY ORTHOLOG"/>
    <property type="match status" value="1"/>
</dbReference>
<protein>
    <recommendedName>
        <fullName evidence="2">Ribosomal silencing factor RsfS</fullName>
    </recommendedName>
</protein>
<dbReference type="InterPro" id="IPR043519">
    <property type="entry name" value="NT_sf"/>
</dbReference>
<dbReference type="PANTHER" id="PTHR21043:SF0">
    <property type="entry name" value="MITOCHONDRIAL ASSEMBLY OF RIBOSOMAL LARGE SUBUNIT PROTEIN 1"/>
    <property type="match status" value="1"/>
</dbReference>
<organism evidence="3 4">
    <name type="scientific">Bacillus suaedaesalsae</name>
    <dbReference type="NCBI Taxonomy" id="2810349"/>
    <lineage>
        <taxon>Bacteria</taxon>
        <taxon>Bacillati</taxon>
        <taxon>Bacillota</taxon>
        <taxon>Bacilli</taxon>
        <taxon>Bacillales</taxon>
        <taxon>Bacillaceae</taxon>
        <taxon>Bacillus</taxon>
    </lineage>
</organism>
<reference evidence="3 4" key="1">
    <citation type="submission" date="2021-02" db="EMBL/GenBank/DDBJ databases">
        <title>Bacillus sp. RD4P76, an endophyte from a halophyte.</title>
        <authorList>
            <person name="Sun J.-Q."/>
        </authorList>
    </citation>
    <scope>NUCLEOTIDE SEQUENCE [LARGE SCALE GENOMIC DNA]</scope>
    <source>
        <strain evidence="3 4">RD4P76</strain>
    </source>
</reference>
<comment type="function">
    <text evidence="2">Functions as a ribosomal silencing factor. Interacts with ribosomal protein uL14 (rplN), blocking formation of intersubunit bridge B8. Prevents association of the 30S and 50S ribosomal subunits and the formation of functional ribosomes, thus repressing translation.</text>
</comment>
<comment type="subcellular location">
    <subcellularLocation>
        <location evidence="2">Cytoplasm</location>
    </subcellularLocation>
</comment>
<keyword evidence="2" id="KW-0963">Cytoplasm</keyword>
<accession>A0ABS2DLG5</accession>
<dbReference type="Pfam" id="PF02410">
    <property type="entry name" value="RsfS"/>
    <property type="match status" value="1"/>
</dbReference>
<evidence type="ECO:0000256" key="1">
    <source>
        <dbReference type="ARBA" id="ARBA00010574"/>
    </source>
</evidence>
<keyword evidence="2" id="KW-0678">Repressor</keyword>
<proteinExistence type="inferred from homology"/>